<dbReference type="GO" id="GO:0004650">
    <property type="term" value="F:polygalacturonase activity"/>
    <property type="evidence" value="ECO:0007669"/>
    <property type="project" value="InterPro"/>
</dbReference>
<evidence type="ECO:0000256" key="7">
    <source>
        <dbReference type="ARBA" id="ARBA00023316"/>
    </source>
</evidence>
<evidence type="ECO:0000256" key="4">
    <source>
        <dbReference type="ARBA" id="ARBA00022525"/>
    </source>
</evidence>
<dbReference type="InterPro" id="IPR000743">
    <property type="entry name" value="Glyco_hydro_28"/>
</dbReference>
<evidence type="ECO:0000256" key="6">
    <source>
        <dbReference type="ARBA" id="ARBA00023295"/>
    </source>
</evidence>
<keyword evidence="4" id="KW-0964">Secreted</keyword>
<dbReference type="PANTHER" id="PTHR31375">
    <property type="match status" value="1"/>
</dbReference>
<evidence type="ECO:0000256" key="2">
    <source>
        <dbReference type="ARBA" id="ARBA00008834"/>
    </source>
</evidence>
<evidence type="ECO:0000313" key="9">
    <source>
        <dbReference type="EMBL" id="KAF7823770.1"/>
    </source>
</evidence>
<name>A0A834TL25_9FABA</name>
<evidence type="ECO:0000256" key="1">
    <source>
        <dbReference type="ARBA" id="ARBA00004191"/>
    </source>
</evidence>
<evidence type="ECO:0000256" key="8">
    <source>
        <dbReference type="RuleBase" id="RU361169"/>
    </source>
</evidence>
<accession>A0A834TL25</accession>
<dbReference type="GO" id="GO:0005975">
    <property type="term" value="P:carbohydrate metabolic process"/>
    <property type="evidence" value="ECO:0007669"/>
    <property type="project" value="InterPro"/>
</dbReference>
<evidence type="ECO:0000256" key="3">
    <source>
        <dbReference type="ARBA" id="ARBA00022512"/>
    </source>
</evidence>
<evidence type="ECO:0000256" key="5">
    <source>
        <dbReference type="ARBA" id="ARBA00022801"/>
    </source>
</evidence>
<reference evidence="9" key="1">
    <citation type="submission" date="2020-09" db="EMBL/GenBank/DDBJ databases">
        <title>Genome-Enabled Discovery of Anthraquinone Biosynthesis in Senna tora.</title>
        <authorList>
            <person name="Kang S.-H."/>
            <person name="Pandey R.P."/>
            <person name="Lee C.-M."/>
            <person name="Sim J.-S."/>
            <person name="Jeong J.-T."/>
            <person name="Choi B.-S."/>
            <person name="Jung M."/>
            <person name="Ginzburg D."/>
            <person name="Zhao K."/>
            <person name="Won S.Y."/>
            <person name="Oh T.-J."/>
            <person name="Yu Y."/>
            <person name="Kim N.-H."/>
            <person name="Lee O.R."/>
            <person name="Lee T.-H."/>
            <person name="Bashyal P."/>
            <person name="Kim T.-S."/>
            <person name="Lee W.-H."/>
            <person name="Kawkins C."/>
            <person name="Kim C.-K."/>
            <person name="Kim J.S."/>
            <person name="Ahn B.O."/>
            <person name="Rhee S.Y."/>
            <person name="Sohng J.K."/>
        </authorList>
    </citation>
    <scope>NUCLEOTIDE SEQUENCE</scope>
    <source>
        <tissue evidence="9">Leaf</tissue>
    </source>
</reference>
<dbReference type="Gene3D" id="2.160.20.10">
    <property type="entry name" value="Single-stranded right-handed beta-helix, Pectin lyase-like"/>
    <property type="match status" value="1"/>
</dbReference>
<evidence type="ECO:0000313" key="10">
    <source>
        <dbReference type="Proteomes" id="UP000634136"/>
    </source>
</evidence>
<dbReference type="Pfam" id="PF00295">
    <property type="entry name" value="Glyco_hydro_28"/>
    <property type="match status" value="1"/>
</dbReference>
<keyword evidence="7" id="KW-0961">Cell wall biogenesis/degradation</keyword>
<protein>
    <submittedName>
        <fullName evidence="9">Polygalacturonase-like</fullName>
    </submittedName>
</protein>
<comment type="subcellular location">
    <subcellularLocation>
        <location evidence="1">Secreted</location>
        <location evidence="1">Cell wall</location>
    </subcellularLocation>
</comment>
<comment type="similarity">
    <text evidence="2 8">Belongs to the glycosyl hydrolase 28 family.</text>
</comment>
<dbReference type="EMBL" id="JAAIUW010000007">
    <property type="protein sequence ID" value="KAF7823770.1"/>
    <property type="molecule type" value="Genomic_DNA"/>
</dbReference>
<dbReference type="OrthoDB" id="187139at2759"/>
<gene>
    <name evidence="9" type="ORF">G2W53_021914</name>
</gene>
<keyword evidence="5 8" id="KW-0378">Hydrolase</keyword>
<dbReference type="InterPro" id="IPR011050">
    <property type="entry name" value="Pectin_lyase_fold/virulence"/>
</dbReference>
<dbReference type="Proteomes" id="UP000634136">
    <property type="component" value="Unassembled WGS sequence"/>
</dbReference>
<keyword evidence="3" id="KW-0134">Cell wall</keyword>
<dbReference type="SUPFAM" id="SSF51126">
    <property type="entry name" value="Pectin lyase-like"/>
    <property type="match status" value="1"/>
</dbReference>
<keyword evidence="6 8" id="KW-0326">Glycosidase</keyword>
<sequence length="109" mass="12324">MKLCQTCQLSPPSLQLLGFSTYLMSQPEIRTRLERTIIKTVTFIGTENGVRIKSWGRPSNGFAKDILFQHATMINVQNPILIDQNYCPDQKNCPGQVALELTAEDKQQL</sequence>
<dbReference type="AlphaFoldDB" id="A0A834TL25"/>
<keyword evidence="10" id="KW-1185">Reference proteome</keyword>
<dbReference type="InterPro" id="IPR012334">
    <property type="entry name" value="Pectin_lyas_fold"/>
</dbReference>
<comment type="caution">
    <text evidence="9">The sequence shown here is derived from an EMBL/GenBank/DDBJ whole genome shotgun (WGS) entry which is preliminary data.</text>
</comment>
<dbReference type="GO" id="GO:0071555">
    <property type="term" value="P:cell wall organization"/>
    <property type="evidence" value="ECO:0007669"/>
    <property type="project" value="UniProtKB-KW"/>
</dbReference>
<organism evidence="9 10">
    <name type="scientific">Senna tora</name>
    <dbReference type="NCBI Taxonomy" id="362788"/>
    <lineage>
        <taxon>Eukaryota</taxon>
        <taxon>Viridiplantae</taxon>
        <taxon>Streptophyta</taxon>
        <taxon>Embryophyta</taxon>
        <taxon>Tracheophyta</taxon>
        <taxon>Spermatophyta</taxon>
        <taxon>Magnoliopsida</taxon>
        <taxon>eudicotyledons</taxon>
        <taxon>Gunneridae</taxon>
        <taxon>Pentapetalae</taxon>
        <taxon>rosids</taxon>
        <taxon>fabids</taxon>
        <taxon>Fabales</taxon>
        <taxon>Fabaceae</taxon>
        <taxon>Caesalpinioideae</taxon>
        <taxon>Cassia clade</taxon>
        <taxon>Senna</taxon>
    </lineage>
</organism>
<proteinExistence type="inferred from homology"/>